<reference evidence="1" key="1">
    <citation type="journal article" date="2020" name="mSystems">
        <title>Genome- and Community-Level Interaction Insights into Carbon Utilization and Element Cycling Functions of Hydrothermarchaeota in Hydrothermal Sediment.</title>
        <authorList>
            <person name="Zhou Z."/>
            <person name="Liu Y."/>
            <person name="Xu W."/>
            <person name="Pan J."/>
            <person name="Luo Z.H."/>
            <person name="Li M."/>
        </authorList>
    </citation>
    <scope>NUCLEOTIDE SEQUENCE [LARGE SCALE GENOMIC DNA]</scope>
    <source>
        <strain evidence="1">SpSt-966</strain>
    </source>
</reference>
<proteinExistence type="predicted"/>
<dbReference type="AlphaFoldDB" id="A0A7V3RDK7"/>
<protein>
    <submittedName>
        <fullName evidence="1">Uncharacterized protein</fullName>
    </submittedName>
</protein>
<dbReference type="EMBL" id="DTPE01000033">
    <property type="protein sequence ID" value="HGE74651.1"/>
    <property type="molecule type" value="Genomic_DNA"/>
</dbReference>
<accession>A0A7V3RDK7</accession>
<name>A0A7V3RDK7_9BACT</name>
<evidence type="ECO:0000313" key="1">
    <source>
        <dbReference type="EMBL" id="HGE74651.1"/>
    </source>
</evidence>
<sequence>MIDRENEIKEIIRACAEDVNLRRIIFEIDRMCGEDRAIFGKKMDRYFFSKSSEEDLQAYKFFKTILDDQFRKDVIVYLKGK</sequence>
<organism evidence="1">
    <name type="scientific">Mesoaciditoga lauensis</name>
    <dbReference type="NCBI Taxonomy" id="1495039"/>
    <lineage>
        <taxon>Bacteria</taxon>
        <taxon>Thermotogati</taxon>
        <taxon>Thermotogota</taxon>
        <taxon>Thermotogae</taxon>
        <taxon>Mesoaciditogales</taxon>
        <taxon>Mesoaciditogaceae</taxon>
        <taxon>Mesoaciditoga</taxon>
    </lineage>
</organism>
<comment type="caution">
    <text evidence="1">The sequence shown here is derived from an EMBL/GenBank/DDBJ whole genome shotgun (WGS) entry which is preliminary data.</text>
</comment>
<gene>
    <name evidence="1" type="ORF">ENX73_00810</name>
</gene>